<evidence type="ECO:0000313" key="10">
    <source>
        <dbReference type="EMBL" id="TYR33531.1"/>
    </source>
</evidence>
<feature type="transmembrane region" description="Helical" evidence="9">
    <location>
        <begin position="12"/>
        <end position="29"/>
    </location>
</feature>
<dbReference type="PANTHER" id="PTHR11795">
    <property type="entry name" value="BRANCHED-CHAIN AMINO ACID TRANSPORT SYSTEM PERMEASE PROTEIN LIVH"/>
    <property type="match status" value="1"/>
</dbReference>
<dbReference type="EMBL" id="VSZS01000059">
    <property type="protein sequence ID" value="TYR33531.1"/>
    <property type="molecule type" value="Genomic_DNA"/>
</dbReference>
<keyword evidence="4 9" id="KW-0812">Transmembrane</keyword>
<dbReference type="PANTHER" id="PTHR11795:SF451">
    <property type="entry name" value="ABC TRANSPORTER PERMEASE PROTEIN"/>
    <property type="match status" value="1"/>
</dbReference>
<name>A0A5D4GXD8_9HYPH</name>
<dbReference type="InterPro" id="IPR052157">
    <property type="entry name" value="BCAA_transport_permease"/>
</dbReference>
<comment type="subcellular location">
    <subcellularLocation>
        <location evidence="1">Cell membrane</location>
        <topology evidence="1">Multi-pass membrane protein</topology>
    </subcellularLocation>
</comment>
<evidence type="ECO:0000256" key="4">
    <source>
        <dbReference type="ARBA" id="ARBA00022692"/>
    </source>
</evidence>
<evidence type="ECO:0000256" key="2">
    <source>
        <dbReference type="ARBA" id="ARBA00022448"/>
    </source>
</evidence>
<evidence type="ECO:0000256" key="1">
    <source>
        <dbReference type="ARBA" id="ARBA00004651"/>
    </source>
</evidence>
<protein>
    <submittedName>
        <fullName evidence="10">Branched-chain amino acid ABC transporter permease</fullName>
    </submittedName>
</protein>
<dbReference type="RefSeq" id="WP_148914205.1">
    <property type="nucleotide sequence ID" value="NZ_VSZS01000059.1"/>
</dbReference>
<proteinExistence type="inferred from homology"/>
<evidence type="ECO:0000256" key="3">
    <source>
        <dbReference type="ARBA" id="ARBA00022475"/>
    </source>
</evidence>
<dbReference type="Proteomes" id="UP000323258">
    <property type="component" value="Unassembled WGS sequence"/>
</dbReference>
<dbReference type="OrthoDB" id="9779023at2"/>
<comment type="similarity">
    <text evidence="8">Belongs to the binding-protein-dependent transport system permease family. LivHM subfamily.</text>
</comment>
<reference evidence="10 11" key="2">
    <citation type="submission" date="2019-09" db="EMBL/GenBank/DDBJ databases">
        <title>Mesorhizobium sp. MaA-C15 isolated from Microcystis aeruginosa.</title>
        <authorList>
            <person name="Jeong S.E."/>
            <person name="Jin H.M."/>
            <person name="Jeon C.O."/>
        </authorList>
    </citation>
    <scope>NUCLEOTIDE SEQUENCE [LARGE SCALE GENOMIC DNA]</scope>
    <source>
        <strain evidence="10 11">MaA-C15</strain>
    </source>
</reference>
<organism evidence="10 11">
    <name type="scientific">Neoaquamicrobium microcysteis</name>
    <dbReference type="NCBI Taxonomy" id="2682781"/>
    <lineage>
        <taxon>Bacteria</taxon>
        <taxon>Pseudomonadati</taxon>
        <taxon>Pseudomonadota</taxon>
        <taxon>Alphaproteobacteria</taxon>
        <taxon>Hyphomicrobiales</taxon>
        <taxon>Phyllobacteriaceae</taxon>
        <taxon>Neoaquamicrobium</taxon>
    </lineage>
</organism>
<gene>
    <name evidence="10" type="ORF">FY036_08150</name>
</gene>
<feature type="transmembrane region" description="Helical" evidence="9">
    <location>
        <begin position="91"/>
        <end position="116"/>
    </location>
</feature>
<evidence type="ECO:0000256" key="7">
    <source>
        <dbReference type="ARBA" id="ARBA00023136"/>
    </source>
</evidence>
<evidence type="ECO:0000313" key="11">
    <source>
        <dbReference type="Proteomes" id="UP000323258"/>
    </source>
</evidence>
<feature type="transmembrane region" description="Helical" evidence="9">
    <location>
        <begin position="260"/>
        <end position="280"/>
    </location>
</feature>
<comment type="caution">
    <text evidence="10">The sequence shown here is derived from an EMBL/GenBank/DDBJ whole genome shotgun (WGS) entry which is preliminary data.</text>
</comment>
<dbReference type="GO" id="GO:0006865">
    <property type="term" value="P:amino acid transport"/>
    <property type="evidence" value="ECO:0007669"/>
    <property type="project" value="UniProtKB-KW"/>
</dbReference>
<dbReference type="AlphaFoldDB" id="A0A5D4GXD8"/>
<dbReference type="CDD" id="cd06582">
    <property type="entry name" value="TM_PBP1_LivH_like"/>
    <property type="match status" value="1"/>
</dbReference>
<feature type="transmembrane region" description="Helical" evidence="9">
    <location>
        <begin position="191"/>
        <end position="210"/>
    </location>
</feature>
<evidence type="ECO:0000256" key="8">
    <source>
        <dbReference type="ARBA" id="ARBA00037998"/>
    </source>
</evidence>
<evidence type="ECO:0000256" key="6">
    <source>
        <dbReference type="ARBA" id="ARBA00022989"/>
    </source>
</evidence>
<dbReference type="InterPro" id="IPR001851">
    <property type="entry name" value="ABC_transp_permease"/>
</dbReference>
<dbReference type="GO" id="GO:0022857">
    <property type="term" value="F:transmembrane transporter activity"/>
    <property type="evidence" value="ECO:0007669"/>
    <property type="project" value="InterPro"/>
</dbReference>
<dbReference type="GO" id="GO:0005886">
    <property type="term" value="C:plasma membrane"/>
    <property type="evidence" value="ECO:0007669"/>
    <property type="project" value="UniProtKB-SubCell"/>
</dbReference>
<feature type="transmembrane region" description="Helical" evidence="9">
    <location>
        <begin position="222"/>
        <end position="248"/>
    </location>
</feature>
<dbReference type="Pfam" id="PF02653">
    <property type="entry name" value="BPD_transp_2"/>
    <property type="match status" value="1"/>
</dbReference>
<evidence type="ECO:0000256" key="5">
    <source>
        <dbReference type="ARBA" id="ARBA00022970"/>
    </source>
</evidence>
<reference evidence="10 11" key="1">
    <citation type="submission" date="2019-08" db="EMBL/GenBank/DDBJ databases">
        <authorList>
            <person name="Seo Y.L."/>
        </authorList>
    </citation>
    <scope>NUCLEOTIDE SEQUENCE [LARGE SCALE GENOMIC DNA]</scope>
    <source>
        <strain evidence="10 11">MaA-C15</strain>
    </source>
</reference>
<keyword evidence="11" id="KW-1185">Reference proteome</keyword>
<keyword evidence="7 9" id="KW-0472">Membrane</keyword>
<sequence length="294" mass="31545">MIEFVNSVANGVLIGLLYALVAMGFVVIYRASKVFNFAQGELIVFSAFLMWAVVIDRQLPLWIGLPVTFIGAAICGYVLDRLFLSRLVGESVFSMVMITVGLLILMRGLIIIIWGAETRAFPVVFPLRPVIVGDIIMSQALVIGGVITIVLAFGLSWFFNHTRTGLALTAVSEDQQVALSLGISVRKSMSLAWIIGALISAIAACVYLSGRSLNLHAADIAFAALPVALLAGLESITGLIVAGALVGVAQSLAQYYLDPWLGLNIASVVPFILILLILLIRPSGLFGWKTIERV</sequence>
<keyword evidence="3" id="KW-1003">Cell membrane</keyword>
<evidence type="ECO:0000256" key="9">
    <source>
        <dbReference type="SAM" id="Phobius"/>
    </source>
</evidence>
<accession>A0A5D4GXD8</accession>
<keyword evidence="5" id="KW-0029">Amino-acid transport</keyword>
<feature type="transmembrane region" description="Helical" evidence="9">
    <location>
        <begin position="136"/>
        <end position="159"/>
    </location>
</feature>
<feature type="transmembrane region" description="Helical" evidence="9">
    <location>
        <begin position="61"/>
        <end position="79"/>
    </location>
</feature>
<keyword evidence="6 9" id="KW-1133">Transmembrane helix</keyword>
<keyword evidence="2" id="KW-0813">Transport</keyword>